<evidence type="ECO:0000313" key="2">
    <source>
        <dbReference type="EMBL" id="MDY0407611.1"/>
    </source>
</evidence>
<protein>
    <recommendedName>
        <fullName evidence="4">DUF4352 domain-containing protein</fullName>
    </recommendedName>
</protein>
<sequence length="179" mass="20552">MRFNVYILNVTIMIIFSLLVACTSSDKEDHAQQNQQITGELVKYTTDKRKESTQEIEPGKFSIFYKDDIVKQAKSGTMNMNISHLKIGELKVKDDYLDLFNGEDTVTAIMFHVFAKNTSNKTISFYPDYAMITTNTNDQVTAETYFSDDVGGDFIGQVKKEGNIIFFLRTHQRRLIHSH</sequence>
<feature type="transmembrane region" description="Helical" evidence="1">
    <location>
        <begin position="6"/>
        <end position="24"/>
    </location>
</feature>
<name>A0ABU5CMP5_9BACI</name>
<comment type="caution">
    <text evidence="2">The sequence shown here is derived from an EMBL/GenBank/DDBJ whole genome shotgun (WGS) entry which is preliminary data.</text>
</comment>
<dbReference type="PROSITE" id="PS51257">
    <property type="entry name" value="PROKAR_LIPOPROTEIN"/>
    <property type="match status" value="1"/>
</dbReference>
<keyword evidence="1" id="KW-0472">Membrane</keyword>
<evidence type="ECO:0000256" key="1">
    <source>
        <dbReference type="SAM" id="Phobius"/>
    </source>
</evidence>
<evidence type="ECO:0000313" key="3">
    <source>
        <dbReference type="Proteomes" id="UP001275315"/>
    </source>
</evidence>
<dbReference type="RefSeq" id="WP_320378412.1">
    <property type="nucleotide sequence ID" value="NZ_JAWDIQ010000001.1"/>
</dbReference>
<accession>A0ABU5CMP5</accession>
<keyword evidence="1" id="KW-0812">Transmembrane</keyword>
<keyword evidence="3" id="KW-1185">Reference proteome</keyword>
<dbReference type="EMBL" id="JAWDIQ010000001">
    <property type="protein sequence ID" value="MDY0407611.1"/>
    <property type="molecule type" value="Genomic_DNA"/>
</dbReference>
<organism evidence="2 3">
    <name type="scientific">Paracerasibacillus soli</name>
    <dbReference type="NCBI Taxonomy" id="480284"/>
    <lineage>
        <taxon>Bacteria</taxon>
        <taxon>Bacillati</taxon>
        <taxon>Bacillota</taxon>
        <taxon>Bacilli</taxon>
        <taxon>Bacillales</taxon>
        <taxon>Bacillaceae</taxon>
        <taxon>Paracerasibacillus</taxon>
    </lineage>
</organism>
<keyword evidence="1" id="KW-1133">Transmembrane helix</keyword>
<dbReference type="Proteomes" id="UP001275315">
    <property type="component" value="Unassembled WGS sequence"/>
</dbReference>
<proteinExistence type="predicted"/>
<evidence type="ECO:0008006" key="4">
    <source>
        <dbReference type="Google" id="ProtNLM"/>
    </source>
</evidence>
<reference evidence="2 3" key="1">
    <citation type="submission" date="2023-10" db="EMBL/GenBank/DDBJ databases">
        <title>Virgibacillus soli CC-YMP-6 genome.</title>
        <authorList>
            <person name="Miliotis G."/>
            <person name="Sengupta P."/>
            <person name="Hameed A."/>
            <person name="Chuvochina M."/>
            <person name="Mcdonagh F."/>
            <person name="Simpson A.C."/>
            <person name="Singh N.K."/>
            <person name="Rekha P.D."/>
            <person name="Raman K."/>
            <person name="Hugenholtz P."/>
            <person name="Venkateswaran K."/>
        </authorList>
    </citation>
    <scope>NUCLEOTIDE SEQUENCE [LARGE SCALE GENOMIC DNA]</scope>
    <source>
        <strain evidence="2 3">CC-YMP-6</strain>
    </source>
</reference>
<gene>
    <name evidence="2" type="ORF">RWD45_02045</name>
</gene>